<feature type="compositionally biased region" description="Low complexity" evidence="8">
    <location>
        <begin position="144"/>
        <end position="155"/>
    </location>
</feature>
<dbReference type="GO" id="GO:0000981">
    <property type="term" value="F:DNA-binding transcription factor activity, RNA polymerase II-specific"/>
    <property type="evidence" value="ECO:0007669"/>
    <property type="project" value="TreeGrafter"/>
</dbReference>
<keyword evidence="6" id="KW-0539">Nucleus</keyword>
<feature type="region of interest" description="Disordered" evidence="8">
    <location>
        <begin position="74"/>
        <end position="106"/>
    </location>
</feature>
<gene>
    <name evidence="11" type="ORF">PLEPLA_LOCUS36525</name>
</gene>
<dbReference type="PANTHER" id="PTHR11988">
    <property type="entry name" value="THYROTROPH EMBRYONIC FACTOR RELATED"/>
    <property type="match status" value="1"/>
</dbReference>
<feature type="domain" description="BSD" evidence="10">
    <location>
        <begin position="342"/>
        <end position="395"/>
    </location>
</feature>
<dbReference type="SMART" id="SM00338">
    <property type="entry name" value="BRLZ"/>
    <property type="match status" value="1"/>
</dbReference>
<dbReference type="InterPro" id="IPR040223">
    <property type="entry name" value="PAR_bZIP"/>
</dbReference>
<keyword evidence="7" id="KW-0175">Coiled coil</keyword>
<comment type="subcellular location">
    <subcellularLocation>
        <location evidence="1">Nucleus</location>
    </subcellularLocation>
</comment>
<evidence type="ECO:0000259" key="10">
    <source>
        <dbReference type="PROSITE" id="PS50858"/>
    </source>
</evidence>
<keyword evidence="3" id="KW-0805">Transcription regulation</keyword>
<evidence type="ECO:0000313" key="11">
    <source>
        <dbReference type="EMBL" id="CAB1448875.1"/>
    </source>
</evidence>
<feature type="region of interest" description="Disordered" evidence="8">
    <location>
        <begin position="118"/>
        <end position="180"/>
    </location>
</feature>
<dbReference type="PROSITE" id="PS50858">
    <property type="entry name" value="BSD"/>
    <property type="match status" value="1"/>
</dbReference>
<organism evidence="11 12">
    <name type="scientific">Pleuronectes platessa</name>
    <name type="common">European plaice</name>
    <dbReference type="NCBI Taxonomy" id="8262"/>
    <lineage>
        <taxon>Eukaryota</taxon>
        <taxon>Metazoa</taxon>
        <taxon>Chordata</taxon>
        <taxon>Craniata</taxon>
        <taxon>Vertebrata</taxon>
        <taxon>Euteleostomi</taxon>
        <taxon>Actinopterygii</taxon>
        <taxon>Neopterygii</taxon>
        <taxon>Teleostei</taxon>
        <taxon>Neoteleostei</taxon>
        <taxon>Acanthomorphata</taxon>
        <taxon>Carangaria</taxon>
        <taxon>Pleuronectiformes</taxon>
        <taxon>Pleuronectoidei</taxon>
        <taxon>Pleuronectidae</taxon>
        <taxon>Pleuronectes</taxon>
    </lineage>
</organism>
<dbReference type="PROSITE" id="PS50217">
    <property type="entry name" value="BZIP"/>
    <property type="match status" value="1"/>
</dbReference>
<evidence type="ECO:0000256" key="3">
    <source>
        <dbReference type="ARBA" id="ARBA00023015"/>
    </source>
</evidence>
<keyword evidence="4" id="KW-0238">DNA-binding</keyword>
<feature type="region of interest" description="Disordered" evidence="8">
    <location>
        <begin position="287"/>
        <end position="363"/>
    </location>
</feature>
<feature type="compositionally biased region" description="Low complexity" evidence="8">
    <location>
        <begin position="300"/>
        <end position="315"/>
    </location>
</feature>
<feature type="compositionally biased region" description="Basic and acidic residues" evidence="8">
    <location>
        <begin position="348"/>
        <end position="361"/>
    </location>
</feature>
<dbReference type="FunFam" id="1.20.5.170:FF:000007">
    <property type="entry name" value="hepatic leukemia factor isoform X2"/>
    <property type="match status" value="1"/>
</dbReference>
<dbReference type="InterPro" id="IPR004827">
    <property type="entry name" value="bZIP"/>
</dbReference>
<dbReference type="GO" id="GO:0005634">
    <property type="term" value="C:nucleus"/>
    <property type="evidence" value="ECO:0007669"/>
    <property type="project" value="UniProtKB-SubCell"/>
</dbReference>
<name>A0A9N7Z2H2_PLEPL</name>
<evidence type="ECO:0000256" key="5">
    <source>
        <dbReference type="ARBA" id="ARBA00023163"/>
    </source>
</evidence>
<feature type="region of interest" description="Disordered" evidence="8">
    <location>
        <begin position="223"/>
        <end position="273"/>
    </location>
</feature>
<dbReference type="AlphaFoldDB" id="A0A9N7Z2H2"/>
<feature type="compositionally biased region" description="Low complexity" evidence="8">
    <location>
        <begin position="329"/>
        <end position="344"/>
    </location>
</feature>
<evidence type="ECO:0000313" key="12">
    <source>
        <dbReference type="Proteomes" id="UP001153269"/>
    </source>
</evidence>
<dbReference type="Pfam" id="PF07716">
    <property type="entry name" value="bZIP_2"/>
    <property type="match status" value="1"/>
</dbReference>
<dbReference type="Proteomes" id="UP001153269">
    <property type="component" value="Unassembled WGS sequence"/>
</dbReference>
<evidence type="ECO:0000256" key="8">
    <source>
        <dbReference type="SAM" id="MobiDB-lite"/>
    </source>
</evidence>
<evidence type="ECO:0000256" key="4">
    <source>
        <dbReference type="ARBA" id="ARBA00023125"/>
    </source>
</evidence>
<reference evidence="11" key="1">
    <citation type="submission" date="2020-03" db="EMBL/GenBank/DDBJ databases">
        <authorList>
            <person name="Weist P."/>
        </authorList>
    </citation>
    <scope>NUCLEOTIDE SEQUENCE</scope>
</reference>
<dbReference type="InterPro" id="IPR005607">
    <property type="entry name" value="BSD_dom"/>
</dbReference>
<dbReference type="GO" id="GO:0000978">
    <property type="term" value="F:RNA polymerase II cis-regulatory region sequence-specific DNA binding"/>
    <property type="evidence" value="ECO:0007669"/>
    <property type="project" value="TreeGrafter"/>
</dbReference>
<evidence type="ECO:0000256" key="7">
    <source>
        <dbReference type="SAM" id="Coils"/>
    </source>
</evidence>
<dbReference type="InterPro" id="IPR046347">
    <property type="entry name" value="bZIP_sf"/>
</dbReference>
<keyword evidence="12" id="KW-1185">Reference proteome</keyword>
<evidence type="ECO:0000256" key="6">
    <source>
        <dbReference type="ARBA" id="ARBA00023242"/>
    </source>
</evidence>
<keyword evidence="5" id="KW-0804">Transcription</keyword>
<feature type="domain" description="BZIP" evidence="9">
    <location>
        <begin position="380"/>
        <end position="443"/>
    </location>
</feature>
<comment type="caution">
    <text evidence="11">The sequence shown here is derived from an EMBL/GenBank/DDBJ whole genome shotgun (WGS) entry which is preliminary data.</text>
</comment>
<accession>A0A9N7Z2H2</accession>
<dbReference type="CDD" id="cd14695">
    <property type="entry name" value="bZIP_HLF"/>
    <property type="match status" value="1"/>
</dbReference>
<comment type="similarity">
    <text evidence="2">Belongs to the bZIP family. PAR subfamily.</text>
</comment>
<sequence length="450" mass="47611">MHGENPSGRVCSTYFCPIAARRGRSDDPLRPMGAAAANGQDLLPACLTHEPATTRAKSHPAAYLSHWMSRQLSQLPTPDLPAGASPQFGSCTQPAGSITGGHINPMAGLKSLLQHPMKGDQRLKNPSDAKDKDRPDLDEDSTRNNSGIVSSNNSNGVGGGAAGSAGSAGSAGNAGSGGSGGNGGGPFNQFLGPLLWDRTLPADGGLFQLQYMDLEEFLTENGMGAMHNNNSSSSAQIPSQSSPSAVPSQSSQCLPPSSPACSSSSSPSSSPSLIGLEVAQPQSLAGGTDCLHGSQTSMNESCESPCSSSSSSCPPLLTPDGSGPDGAGMFDADTSDMAMSSSPSQHNYDPRRHSFSEEELKPQPMIKKARKILVPDNMKDEKYWTRRYKNNEAAKRSRDARRLKENQITVRASYLERENAALRQEVAEMRKELGRCRNILSKYENRLADQ</sequence>
<dbReference type="EMBL" id="CADEAL010003992">
    <property type="protein sequence ID" value="CAB1448875.1"/>
    <property type="molecule type" value="Genomic_DNA"/>
</dbReference>
<feature type="compositionally biased region" description="Polar residues" evidence="8">
    <location>
        <begin position="87"/>
        <end position="96"/>
    </location>
</feature>
<dbReference type="PANTHER" id="PTHR11988:SF7">
    <property type="entry name" value="D SITE-BINDING PROTEIN"/>
    <property type="match status" value="1"/>
</dbReference>
<evidence type="ECO:0000259" key="9">
    <source>
        <dbReference type="PROSITE" id="PS50217"/>
    </source>
</evidence>
<protein>
    <submittedName>
        <fullName evidence="11">Uncharacterized protein</fullName>
    </submittedName>
</protein>
<proteinExistence type="inferred from homology"/>
<feature type="compositionally biased region" description="Low complexity" evidence="8">
    <location>
        <begin position="231"/>
        <end position="273"/>
    </location>
</feature>
<feature type="compositionally biased region" description="Basic and acidic residues" evidence="8">
    <location>
        <begin position="118"/>
        <end position="135"/>
    </location>
</feature>
<dbReference type="Gene3D" id="1.20.5.170">
    <property type="match status" value="1"/>
</dbReference>
<evidence type="ECO:0000256" key="1">
    <source>
        <dbReference type="ARBA" id="ARBA00004123"/>
    </source>
</evidence>
<dbReference type="SUPFAM" id="SSF57959">
    <property type="entry name" value="Leucine zipper domain"/>
    <property type="match status" value="1"/>
</dbReference>
<evidence type="ECO:0000256" key="2">
    <source>
        <dbReference type="ARBA" id="ARBA00009208"/>
    </source>
</evidence>
<feature type="coiled-coil region" evidence="7">
    <location>
        <begin position="412"/>
        <end position="446"/>
    </location>
</feature>